<dbReference type="RefSeq" id="WP_121010791.1">
    <property type="nucleotide sequence ID" value="NZ_RCCJ01000001.1"/>
</dbReference>
<feature type="domain" description="DUF83" evidence="10">
    <location>
        <begin position="15"/>
        <end position="172"/>
    </location>
</feature>
<dbReference type="PANTHER" id="PTHR37168">
    <property type="entry name" value="CRISPR-ASSOCIATED EXONUCLEASE CAS4"/>
    <property type="match status" value="1"/>
</dbReference>
<comment type="cofactor">
    <cofactor evidence="9">
        <name>iron-sulfur cluster</name>
        <dbReference type="ChEBI" id="CHEBI:30408"/>
    </cofactor>
</comment>
<evidence type="ECO:0000313" key="12">
    <source>
        <dbReference type="Proteomes" id="UP000267841"/>
    </source>
</evidence>
<dbReference type="GO" id="GO:0051607">
    <property type="term" value="P:defense response to virus"/>
    <property type="evidence" value="ECO:0007669"/>
    <property type="project" value="UniProtKB-KW"/>
</dbReference>
<dbReference type="EC" id="3.1.12.1" evidence="9"/>
<comment type="function">
    <text evidence="9">CRISPR (clustered regularly interspaced short palindromic repeat) is an adaptive immune system that provides protection against mobile genetic elements (viruses, transposable elements and conjugative plasmids). CRISPR clusters contain sequences complementary to antecedent mobile elements and target invading nucleic acids. CRISPR clusters are transcribed and processed into CRISPR RNA (crRNA).</text>
</comment>
<proteinExistence type="inferred from homology"/>
<dbReference type="Pfam" id="PF01930">
    <property type="entry name" value="Cas_Cas4"/>
    <property type="match status" value="1"/>
</dbReference>
<evidence type="ECO:0000259" key="10">
    <source>
        <dbReference type="Pfam" id="PF01930"/>
    </source>
</evidence>
<comment type="caution">
    <text evidence="11">The sequence shown here is derived from an EMBL/GenBank/DDBJ whole genome shotgun (WGS) entry which is preliminary data.</text>
</comment>
<dbReference type="GO" id="GO:0051536">
    <property type="term" value="F:iron-sulfur cluster binding"/>
    <property type="evidence" value="ECO:0007669"/>
    <property type="project" value="UniProtKB-KW"/>
</dbReference>
<gene>
    <name evidence="11" type="ORF">BCF55_0979</name>
</gene>
<organism evidence="11 12">
    <name type="scientific">Hydrogenivirga caldilitoris</name>
    <dbReference type="NCBI Taxonomy" id="246264"/>
    <lineage>
        <taxon>Bacteria</taxon>
        <taxon>Pseudomonadati</taxon>
        <taxon>Aquificota</taxon>
        <taxon>Aquificia</taxon>
        <taxon>Aquificales</taxon>
        <taxon>Aquificaceae</taxon>
        <taxon>Hydrogenivirga</taxon>
    </lineage>
</organism>
<evidence type="ECO:0000256" key="9">
    <source>
        <dbReference type="RuleBase" id="RU365022"/>
    </source>
</evidence>
<dbReference type="OrthoDB" id="9794720at2"/>
<keyword evidence="6 9" id="KW-0411">Iron-sulfur</keyword>
<evidence type="ECO:0000256" key="6">
    <source>
        <dbReference type="ARBA" id="ARBA00023014"/>
    </source>
</evidence>
<dbReference type="InterPro" id="IPR022765">
    <property type="entry name" value="Dna2/Cas4_DUF83"/>
</dbReference>
<keyword evidence="2 9" id="KW-0479">Metal-binding</keyword>
<keyword evidence="12" id="KW-1185">Reference proteome</keyword>
<comment type="similarity">
    <text evidence="9">Belongs to the CRISPR-associated exonuclease Cas4 family.</text>
</comment>
<evidence type="ECO:0000256" key="1">
    <source>
        <dbReference type="ARBA" id="ARBA00022722"/>
    </source>
</evidence>
<dbReference type="EMBL" id="RCCJ01000001">
    <property type="protein sequence ID" value="RLJ70698.1"/>
    <property type="molecule type" value="Genomic_DNA"/>
</dbReference>
<dbReference type="InterPro" id="IPR013343">
    <property type="entry name" value="CRISPR-assoc_prot_Cas4"/>
</dbReference>
<protein>
    <recommendedName>
        <fullName evidence="9">CRISPR-associated exonuclease Cas4</fullName>
        <ecNumber evidence="9">3.1.12.1</ecNumber>
    </recommendedName>
</protein>
<evidence type="ECO:0000256" key="4">
    <source>
        <dbReference type="ARBA" id="ARBA00022839"/>
    </source>
</evidence>
<keyword evidence="8 9" id="KW-0464">Manganese</keyword>
<evidence type="ECO:0000256" key="5">
    <source>
        <dbReference type="ARBA" id="ARBA00023004"/>
    </source>
</evidence>
<reference evidence="11 12" key="1">
    <citation type="submission" date="2018-10" db="EMBL/GenBank/DDBJ databases">
        <title>Genomic Encyclopedia of Archaeal and Bacterial Type Strains, Phase II (KMG-II): from individual species to whole genera.</title>
        <authorList>
            <person name="Goeker M."/>
        </authorList>
    </citation>
    <scope>NUCLEOTIDE SEQUENCE [LARGE SCALE GENOMIC DNA]</scope>
    <source>
        <strain evidence="11 12">DSM 16510</strain>
    </source>
</reference>
<keyword evidence="3 9" id="KW-0378">Hydrolase</keyword>
<keyword evidence="1 9" id="KW-0540">Nuclease</keyword>
<dbReference type="InterPro" id="IPR011604">
    <property type="entry name" value="PDDEXK-like_dom_sf"/>
</dbReference>
<evidence type="ECO:0000256" key="3">
    <source>
        <dbReference type="ARBA" id="ARBA00022801"/>
    </source>
</evidence>
<evidence type="ECO:0000256" key="7">
    <source>
        <dbReference type="ARBA" id="ARBA00023118"/>
    </source>
</evidence>
<evidence type="ECO:0000313" key="11">
    <source>
        <dbReference type="EMBL" id="RLJ70698.1"/>
    </source>
</evidence>
<dbReference type="GO" id="GO:0046872">
    <property type="term" value="F:metal ion binding"/>
    <property type="evidence" value="ECO:0007669"/>
    <property type="project" value="UniProtKB-KW"/>
</dbReference>
<keyword evidence="5 9" id="KW-0408">Iron</keyword>
<dbReference type="AlphaFoldDB" id="A0A497XPA0"/>
<dbReference type="NCBIfam" id="TIGR00372">
    <property type="entry name" value="cas4"/>
    <property type="match status" value="1"/>
</dbReference>
<keyword evidence="4 9" id="KW-0269">Exonuclease</keyword>
<dbReference type="GO" id="GO:0004527">
    <property type="term" value="F:exonuclease activity"/>
    <property type="evidence" value="ECO:0007669"/>
    <property type="project" value="UniProtKB-KW"/>
</dbReference>
<dbReference type="PANTHER" id="PTHR37168:SF1">
    <property type="entry name" value="CRISPR-ASSOCIATED EXONUCLEASE CAS4"/>
    <property type="match status" value="1"/>
</dbReference>
<name>A0A497XPA0_9AQUI</name>
<evidence type="ECO:0000256" key="2">
    <source>
        <dbReference type="ARBA" id="ARBA00022723"/>
    </source>
</evidence>
<comment type="cofactor">
    <cofactor evidence="9">
        <name>Mg(2+)</name>
        <dbReference type="ChEBI" id="CHEBI:18420"/>
    </cofactor>
    <cofactor evidence="9">
        <name>Mn(2+)</name>
        <dbReference type="ChEBI" id="CHEBI:29035"/>
    </cofactor>
    <text evidence="9">Mg(2+) or Mn(2+) required for ssDNA cleavage activity.</text>
</comment>
<dbReference type="Proteomes" id="UP000267841">
    <property type="component" value="Unassembled WGS sequence"/>
</dbReference>
<keyword evidence="7 9" id="KW-0051">Antiviral defense</keyword>
<sequence length="173" mass="19985">MTVISSEELKEIKFKGTQVAYAVVCPRKLWLFSRGIALEHSSDRVALGKFVDEVSFRGKEGFSDENVSIDFITIDDELVVHEIKLSSSLEEAHEVQIKYYIYYLRLKGARVSYGLLHYPRLRKIKRVEFGKEDEAKIEEILARLEKTLELPEPPPVINAPYCKKCAYYELCYG</sequence>
<evidence type="ECO:0000256" key="8">
    <source>
        <dbReference type="ARBA" id="ARBA00023211"/>
    </source>
</evidence>
<accession>A0A497XPA0</accession>
<dbReference type="Gene3D" id="3.90.320.10">
    <property type="match status" value="1"/>
</dbReference>